<accession>A0A8G2L794</accession>
<evidence type="ECO:0000313" key="4">
    <source>
        <dbReference type="EMBL" id="AAT44108.1"/>
    </source>
</evidence>
<dbReference type="InterPro" id="IPR002831">
    <property type="entry name" value="Tscrpt_reg_TrmB_N"/>
</dbReference>
<reference evidence="5 7" key="3">
    <citation type="submission" date="2017-04" db="EMBL/GenBank/DDBJ databases">
        <authorList>
            <person name="Varghese N."/>
            <person name="Submissions S."/>
        </authorList>
    </citation>
    <scope>NUCLEOTIDE SEQUENCE [LARGE SCALE GENOMIC DNA]</scope>
    <source>
        <strain evidence="5 7">DSM 9789</strain>
    </source>
</reference>
<dbReference type="eggNOG" id="arCOG02038">
    <property type="taxonomic scope" value="Archaea"/>
</dbReference>
<reference evidence="4" key="2">
    <citation type="submission" date="2004-02" db="EMBL/GenBank/DDBJ databases">
        <authorList>
            <person name="Fuetterer O."/>
            <person name="Angelov A."/>
            <person name="Liesegang H."/>
            <person name="Gottschalk G."/>
            <person name="Schleper C."/>
            <person name="Schepers B."/>
            <person name="Dock C."/>
            <person name="Antranikian G."/>
            <person name="Liebl W."/>
        </authorList>
    </citation>
    <scope>NUCLEOTIDE SEQUENCE</scope>
    <source>
        <strain evidence="4">DSM 9790</strain>
    </source>
</reference>
<dbReference type="GeneID" id="2843946"/>
<name>Q6KYU4_PICTO</name>
<evidence type="ECO:0000256" key="1">
    <source>
        <dbReference type="ARBA" id="ARBA00007287"/>
    </source>
</evidence>
<dbReference type="Pfam" id="PF11495">
    <property type="entry name" value="Regulator_TrmB"/>
    <property type="match status" value="1"/>
</dbReference>
<dbReference type="InterPro" id="IPR036390">
    <property type="entry name" value="WH_DNA-bd_sf"/>
</dbReference>
<dbReference type="OrthoDB" id="30795at2157"/>
<evidence type="ECO:0000313" key="6">
    <source>
        <dbReference type="Proteomes" id="UP000000438"/>
    </source>
</evidence>
<evidence type="ECO:0000259" key="3">
    <source>
        <dbReference type="Pfam" id="PF11495"/>
    </source>
</evidence>
<dbReference type="AlphaFoldDB" id="Q6KYU4"/>
<feature type="domain" description="Transcription regulator TrmB C-terminal" evidence="3">
    <location>
        <begin position="110"/>
        <end position="335"/>
    </location>
</feature>
<dbReference type="EMBL" id="AE017261">
    <property type="protein sequence ID" value="AAT44108.1"/>
    <property type="molecule type" value="Genomic_DNA"/>
</dbReference>
<sequence>MEEDIFENLSKFGLSPYEIKVYKALLLNGPQTSTSIVSLAGVPQPRVYDLFNNLINKGLIQVSPGKKKIYRAVPVETALSRIINDMSSYKDELADYVEKVSNNVKKYNPYLWYMDNEALIKEQIKELIINAKSEIICSLKLPMLRYLDRYLINAANRGVSVIIVIFPDSDRYDITDLLNTTVLKRRPGISPEIFIVDREESIVKVDDISKKLVYAIDFQEAEMIHILNYYYYNIVWKPSMYISKFMIKNEWRFNTSWISCEAINTFINNGYKLTGRVIGNTQNGQIDITGTIKGTDIIPGYKNSFLIQSEDQVFTVGGRLTRIEDIRMEELYLKAEKVK</sequence>
<dbReference type="SUPFAM" id="SSF56024">
    <property type="entry name" value="Phospholipase D/nuclease"/>
    <property type="match status" value="1"/>
</dbReference>
<dbReference type="HOGENOM" id="CLU_062979_2_0_2"/>
<dbReference type="RefSeq" id="WP_011178324.1">
    <property type="nucleotide sequence ID" value="NC_005877.1"/>
</dbReference>
<accession>Q6KYU4</accession>
<keyword evidence="7" id="KW-1185">Reference proteome</keyword>
<gene>
    <name evidence="4" type="ordered locus">PTO1523</name>
    <name evidence="5" type="ORF">SAMN02745355_0737</name>
</gene>
<dbReference type="STRING" id="263820.PTO1523"/>
<dbReference type="PaxDb" id="263820-PTO1523"/>
<dbReference type="InterPro" id="IPR036388">
    <property type="entry name" value="WH-like_DNA-bd_sf"/>
</dbReference>
<dbReference type="Pfam" id="PF01978">
    <property type="entry name" value="TrmB"/>
    <property type="match status" value="1"/>
</dbReference>
<dbReference type="KEGG" id="pto:PTO1523"/>
<feature type="domain" description="Transcription regulator TrmB N-terminal" evidence="2">
    <location>
        <begin position="9"/>
        <end position="76"/>
    </location>
</feature>
<dbReference type="SUPFAM" id="SSF46785">
    <property type="entry name" value="Winged helix' DNA-binding domain"/>
    <property type="match status" value="1"/>
</dbReference>
<dbReference type="PANTHER" id="PTHR34293">
    <property type="entry name" value="HTH-TYPE TRANSCRIPTIONAL REGULATOR TRMBL2"/>
    <property type="match status" value="1"/>
</dbReference>
<dbReference type="Proteomes" id="UP000192315">
    <property type="component" value="Unassembled WGS sequence"/>
</dbReference>
<dbReference type="PANTHER" id="PTHR34293:SF1">
    <property type="entry name" value="HTH-TYPE TRANSCRIPTIONAL REGULATOR TRMBL2"/>
    <property type="match status" value="1"/>
</dbReference>
<evidence type="ECO:0000313" key="7">
    <source>
        <dbReference type="Proteomes" id="UP000192315"/>
    </source>
</evidence>
<proteinExistence type="inferred from homology"/>
<dbReference type="InterPro" id="IPR021586">
    <property type="entry name" value="Tscrpt_reg_TrmB_C"/>
</dbReference>
<dbReference type="Gene3D" id="1.10.10.10">
    <property type="entry name" value="Winged helix-like DNA-binding domain superfamily/Winged helix DNA-binding domain"/>
    <property type="match status" value="1"/>
</dbReference>
<protein>
    <submittedName>
        <fullName evidence="4">Transcriptional regulator</fullName>
    </submittedName>
</protein>
<dbReference type="InParanoid" id="Q6KYU4"/>
<reference evidence="4 6" key="1">
    <citation type="journal article" date="2004" name="Proc. Natl. Acad. Sci. U.S.A.">
        <title>Genome sequence of Picrophilus torridus and its implications for life around pH 0.</title>
        <authorList>
            <person name="Futterer O."/>
            <person name="Angelov A."/>
            <person name="Liesegang H."/>
            <person name="Gottschalk G."/>
            <person name="Schleper C."/>
            <person name="Schepers B."/>
            <person name="Dock C."/>
            <person name="Antranikian G."/>
            <person name="Liebl W."/>
        </authorList>
    </citation>
    <scope>NUCLEOTIDE SEQUENCE [LARGE SCALE GENOMIC DNA]</scope>
    <source>
        <strain evidence="6">ATCC 700027 / DSM 9790 / JCM 10055 / NBRC 100828</strain>
        <strain evidence="4">DSM 9790</strain>
    </source>
</reference>
<dbReference type="SUPFAM" id="SSF159071">
    <property type="entry name" value="TrmB C-terminal domain-like"/>
    <property type="match status" value="1"/>
</dbReference>
<dbReference type="InterPro" id="IPR051797">
    <property type="entry name" value="TrmB-like"/>
</dbReference>
<evidence type="ECO:0000313" key="5">
    <source>
        <dbReference type="EMBL" id="SMD30823.1"/>
    </source>
</evidence>
<dbReference type="CDD" id="cd09124">
    <property type="entry name" value="PLDc_like_TrmB_middle"/>
    <property type="match status" value="1"/>
</dbReference>
<organism evidence="4 6">
    <name type="scientific">Picrophilus torridus (strain ATCC 700027 / DSM 9790 / JCM 10055 / NBRC 100828 / KAW 2/3)</name>
    <dbReference type="NCBI Taxonomy" id="1122961"/>
    <lineage>
        <taxon>Archaea</taxon>
        <taxon>Methanobacteriati</taxon>
        <taxon>Thermoplasmatota</taxon>
        <taxon>Thermoplasmata</taxon>
        <taxon>Thermoplasmatales</taxon>
        <taxon>Picrophilaceae</taxon>
        <taxon>Picrophilus</taxon>
    </lineage>
</organism>
<evidence type="ECO:0000259" key="2">
    <source>
        <dbReference type="Pfam" id="PF01978"/>
    </source>
</evidence>
<dbReference type="Proteomes" id="UP000000438">
    <property type="component" value="Chromosome"/>
</dbReference>
<dbReference type="EMBL" id="FWYE01000002">
    <property type="protein sequence ID" value="SMD30823.1"/>
    <property type="molecule type" value="Genomic_DNA"/>
</dbReference>
<comment type="similarity">
    <text evidence="1">Belongs to the transcriptional regulator TrmB family.</text>
</comment>